<dbReference type="GO" id="GO:0016874">
    <property type="term" value="F:ligase activity"/>
    <property type="evidence" value="ECO:0007669"/>
    <property type="project" value="UniProtKB-KW"/>
</dbReference>
<evidence type="ECO:0000259" key="4">
    <source>
        <dbReference type="Pfam" id="PF22082"/>
    </source>
</evidence>
<dbReference type="AlphaFoldDB" id="T0YGS2"/>
<sequence>MECSRPSCGRIAILDQPYAGAHLCREHFRSSVWERFRRQMHRQAPGLSGGVLAVALSGGKDSSVVLSLLARFARGRPDLLVTALTIDEGIEGYRPATVEAARKLTGDLGVPHRVVPFQELFGVTTDRTAVDRPEAPCSFCGVWRRQALNRMAREMGALRLVLGFNLDDLAQTILMNLTRGEPFRLAQMAPHLRAQSDLVPRIAPLATVPEREVYLYARLEGSPLRPRDLPARRSGGPESLPGDRLAPGGGAARQPPRPASDPGEAPPPALGRPGRGGTREVPPLR</sequence>
<dbReference type="Pfam" id="PF22082">
    <property type="entry name" value="TtuA_LIM_N"/>
    <property type="match status" value="1"/>
</dbReference>
<evidence type="ECO:0000313" key="5">
    <source>
        <dbReference type="EMBL" id="EQD34651.1"/>
    </source>
</evidence>
<dbReference type="SUPFAM" id="SSF52402">
    <property type="entry name" value="Adenine nucleotide alpha hydrolases-like"/>
    <property type="match status" value="1"/>
</dbReference>
<reference evidence="5" key="2">
    <citation type="journal article" date="2014" name="ISME J.">
        <title>Microbial stratification in low pH oxic and suboxic macroscopic growths along an acid mine drainage.</title>
        <authorList>
            <person name="Mendez-Garcia C."/>
            <person name="Mesa V."/>
            <person name="Sprenger R.R."/>
            <person name="Richter M."/>
            <person name="Diez M.S."/>
            <person name="Solano J."/>
            <person name="Bargiela R."/>
            <person name="Golyshina O.V."/>
            <person name="Manteca A."/>
            <person name="Ramos J.L."/>
            <person name="Gallego J.R."/>
            <person name="Llorente I."/>
            <person name="Martins Dos Santos V.A."/>
            <person name="Jensen O.N."/>
            <person name="Pelaez A.I."/>
            <person name="Sanchez J."/>
            <person name="Ferrer M."/>
        </authorList>
    </citation>
    <scope>NUCLEOTIDE SEQUENCE</scope>
</reference>
<dbReference type="EMBL" id="AUZY01011425">
    <property type="protein sequence ID" value="EQD34651.1"/>
    <property type="molecule type" value="Genomic_DNA"/>
</dbReference>
<dbReference type="InterPro" id="IPR011063">
    <property type="entry name" value="TilS/TtcA_N"/>
</dbReference>
<dbReference type="Gene3D" id="3.40.50.620">
    <property type="entry name" value="HUPs"/>
    <property type="match status" value="1"/>
</dbReference>
<reference evidence="5" key="1">
    <citation type="submission" date="2013-08" db="EMBL/GenBank/DDBJ databases">
        <authorList>
            <person name="Mendez C."/>
            <person name="Richter M."/>
            <person name="Ferrer M."/>
            <person name="Sanchez J."/>
        </authorList>
    </citation>
    <scope>NUCLEOTIDE SEQUENCE</scope>
</reference>
<dbReference type="Pfam" id="PF01171">
    <property type="entry name" value="ATP_bind_3"/>
    <property type="match status" value="1"/>
</dbReference>
<dbReference type="InterPro" id="IPR014729">
    <property type="entry name" value="Rossmann-like_a/b/a_fold"/>
</dbReference>
<feature type="domain" description="2-thiouridine synthetase TtuA-like N-terminal LIM" evidence="4">
    <location>
        <begin position="8"/>
        <end position="29"/>
    </location>
</feature>
<dbReference type="InterPro" id="IPR054306">
    <property type="entry name" value="TtuA-like_LIM_N"/>
</dbReference>
<feature type="compositionally biased region" description="Pro residues" evidence="2">
    <location>
        <begin position="255"/>
        <end position="270"/>
    </location>
</feature>
<organism evidence="5">
    <name type="scientific">mine drainage metagenome</name>
    <dbReference type="NCBI Taxonomy" id="410659"/>
    <lineage>
        <taxon>unclassified sequences</taxon>
        <taxon>metagenomes</taxon>
        <taxon>ecological metagenomes</taxon>
    </lineage>
</organism>
<dbReference type="PANTHER" id="PTHR11807:SF12">
    <property type="entry name" value="CYTOPLASMIC TRNA 2-THIOLATION PROTEIN 1"/>
    <property type="match status" value="1"/>
</dbReference>
<evidence type="ECO:0000259" key="3">
    <source>
        <dbReference type="Pfam" id="PF01171"/>
    </source>
</evidence>
<dbReference type="EC" id="6.1.1.-" evidence="5"/>
<feature type="region of interest" description="Disordered" evidence="2">
    <location>
        <begin position="225"/>
        <end position="285"/>
    </location>
</feature>
<name>T0YGS2_9ZZZZ</name>
<feature type="domain" description="tRNA(Ile)-lysidine/2-thiocytidine synthase N-terminal" evidence="3">
    <location>
        <begin position="53"/>
        <end position="218"/>
    </location>
</feature>
<dbReference type="GO" id="GO:0016740">
    <property type="term" value="F:transferase activity"/>
    <property type="evidence" value="ECO:0007669"/>
    <property type="project" value="UniProtKB-KW"/>
</dbReference>
<proteinExistence type="predicted"/>
<evidence type="ECO:0000256" key="2">
    <source>
        <dbReference type="SAM" id="MobiDB-lite"/>
    </source>
</evidence>
<dbReference type="PANTHER" id="PTHR11807">
    <property type="entry name" value="ATPASES OF THE PP SUPERFAMILY-RELATED"/>
    <property type="match status" value="1"/>
</dbReference>
<dbReference type="GO" id="GO:0002143">
    <property type="term" value="P:tRNA wobble position uridine thiolation"/>
    <property type="evidence" value="ECO:0007669"/>
    <property type="project" value="TreeGrafter"/>
</dbReference>
<dbReference type="GO" id="GO:0002144">
    <property type="term" value="C:cytosolic tRNA wobble base thiouridylase complex"/>
    <property type="evidence" value="ECO:0007669"/>
    <property type="project" value="TreeGrafter"/>
</dbReference>
<keyword evidence="5" id="KW-0436">Ligase</keyword>
<gene>
    <name evidence="5" type="ORF">B1B_17109</name>
</gene>
<evidence type="ECO:0000256" key="1">
    <source>
        <dbReference type="ARBA" id="ARBA00022679"/>
    </source>
</evidence>
<comment type="caution">
    <text evidence="5">The sequence shown here is derived from an EMBL/GenBank/DDBJ whole genome shotgun (WGS) entry which is preliminary data.</text>
</comment>
<keyword evidence="1" id="KW-0808">Transferase</keyword>
<protein>
    <submittedName>
        <fullName evidence="5">2-thiocytidine tRNA biosynthesis protein, TtcA</fullName>
        <ecNumber evidence="5">6.1.1.-</ecNumber>
    </submittedName>
</protein>
<dbReference type="GO" id="GO:0000049">
    <property type="term" value="F:tRNA binding"/>
    <property type="evidence" value="ECO:0007669"/>
    <property type="project" value="TreeGrafter"/>
</dbReference>
<accession>T0YGS2</accession>